<reference evidence="2" key="1">
    <citation type="submission" date="2016-04" db="EMBL/GenBank/DDBJ databases">
        <authorList>
            <person name="Evans L.H."/>
            <person name="Alamgir A."/>
            <person name="Owens N."/>
            <person name="Weber N.D."/>
            <person name="Virtaneva K."/>
            <person name="Barbian K."/>
            <person name="Babar A."/>
            <person name="Rosenke K."/>
        </authorList>
    </citation>
    <scope>NUCLEOTIDE SEQUENCE [LARGE SCALE GENOMIC DNA]</scope>
    <source>
        <strain evidence="2">CBS 101.48</strain>
    </source>
</reference>
<accession>A0A163MSI4</accession>
<dbReference type="AlphaFoldDB" id="A0A163MSI4"/>
<keyword evidence="1" id="KW-0539">Nucleus</keyword>
<organism evidence="2">
    <name type="scientific">Absidia glauca</name>
    <name type="common">Pin mould</name>
    <dbReference type="NCBI Taxonomy" id="4829"/>
    <lineage>
        <taxon>Eukaryota</taxon>
        <taxon>Fungi</taxon>
        <taxon>Fungi incertae sedis</taxon>
        <taxon>Mucoromycota</taxon>
        <taxon>Mucoromycotina</taxon>
        <taxon>Mucoromycetes</taxon>
        <taxon>Mucorales</taxon>
        <taxon>Cunninghamellaceae</taxon>
        <taxon>Absidia</taxon>
    </lineage>
</organism>
<dbReference type="PANTHER" id="PTHR46910:SF1">
    <property type="entry name" value="MISCELLANEOUS ZN(II)2CYS6 TRANSCRIPTION FACTOR (EUROFUNG)-RELATED"/>
    <property type="match status" value="1"/>
</dbReference>
<proteinExistence type="predicted"/>
<dbReference type="GO" id="GO:0003700">
    <property type="term" value="F:DNA-binding transcription factor activity"/>
    <property type="evidence" value="ECO:0007669"/>
    <property type="project" value="InterPro"/>
</dbReference>
<dbReference type="InterPro" id="IPR050987">
    <property type="entry name" value="AtrR-like"/>
</dbReference>
<evidence type="ECO:0000313" key="2">
    <source>
        <dbReference type="EMBL" id="SAM08201.1"/>
    </source>
</evidence>
<dbReference type="OrthoDB" id="2369992at2759"/>
<dbReference type="EMBL" id="LT554888">
    <property type="protein sequence ID" value="SAM08201.1"/>
    <property type="molecule type" value="Genomic_DNA"/>
</dbReference>
<dbReference type="Proteomes" id="UP000078561">
    <property type="component" value="Unassembled WGS sequence"/>
</dbReference>
<gene>
    <name evidence="2" type="primary">ABSGL_13863.1 scaffold 14339</name>
</gene>
<dbReference type="InParanoid" id="A0A163MSI4"/>
<dbReference type="CDD" id="cd12148">
    <property type="entry name" value="fungal_TF_MHR"/>
    <property type="match status" value="1"/>
</dbReference>
<dbReference type="PANTHER" id="PTHR46910">
    <property type="entry name" value="TRANSCRIPTION FACTOR PDR1"/>
    <property type="match status" value="1"/>
</dbReference>
<name>A0A163MSI4_ABSGL</name>
<sequence>MITECRKQHRKCVRLDDTDICKRCSRLQLVCLLPSFDNDFDPNESVDGTKQLKKMLATVNLLQHTIHQVEMEMDWYRQRQSVYTMDPKDLDTADSTNMGKLKITQDRPPVEPLCWLDDTFSESGGSSATNPSSSKDSDDCCTTTDELMIIDCNDSPYSTTSASSIVPQSYEDHHRYQQQQLQLQQQQQHQDRLLLRNGKEWQVSLVNGQWRIHTDITTLSGLDQLYQVLHTSPSPFQGIHGKTPIIIQACDTRTIFPLTIKLARNHLLYDTKRLALQNGNHQGLYPTPDLLIQRPKWVVDRLVYMFLKCYNPSMTFVHHPTYLAYYQQLEDPLTCPVTMALCSYVCCGHHNASTPGNDNDDVYYDDNGMEWFSSMMDRRAMGEYFYRQCRHTLDDIFDEPQRRLETVMAINILKRFLMNTLRVSEMRKLETIAYLICVDLKPFYQSPSLASKQVEREMYARHYAFSIWCHVAVDFFMDSISSHDDVDFIRLSILPGESEFTWKFLHLQNHFFDILLDPSVYIVYENVQRILLGDKVEMTLELILRFEQVTMKWWEQLPTDLRLCDNPYDFDNVKLVIQQTQDESKLTLFIFFLDVAASFHYCLLKIQTKMTSNADGDMVGIDKDVLAHIHKKSLKACLDLSEMMILSVNKLDTNVGYSQFLSDVFLFVAVDVLASLTFCDDPLVALKAKQKLAMCFSALDAADFMEGHRVPLASSPLTTTLINSNATLFHLYNQYPQPRYALLYDICRFLSPLDSPSPL</sequence>
<evidence type="ECO:0000313" key="3">
    <source>
        <dbReference type="Proteomes" id="UP000078561"/>
    </source>
</evidence>
<protein>
    <submittedName>
        <fullName evidence="2">Uncharacterized protein</fullName>
    </submittedName>
</protein>
<evidence type="ECO:0000256" key="1">
    <source>
        <dbReference type="ARBA" id="ARBA00023242"/>
    </source>
</evidence>
<keyword evidence="3" id="KW-1185">Reference proteome</keyword>